<keyword evidence="3" id="KW-1185">Reference proteome</keyword>
<evidence type="ECO:0000313" key="2">
    <source>
        <dbReference type="EMBL" id="GJM90524.1"/>
    </source>
</evidence>
<accession>A0AAV5BVU0</accession>
<dbReference type="EMBL" id="BQKI01000003">
    <property type="protein sequence ID" value="GJM90524.1"/>
    <property type="molecule type" value="Genomic_DNA"/>
</dbReference>
<comment type="caution">
    <text evidence="2">The sequence shown here is derived from an EMBL/GenBank/DDBJ whole genome shotgun (WGS) entry which is preliminary data.</text>
</comment>
<protein>
    <submittedName>
        <fullName evidence="2">Uncharacterized protein</fullName>
    </submittedName>
</protein>
<feature type="region of interest" description="Disordered" evidence="1">
    <location>
        <begin position="1"/>
        <end position="54"/>
    </location>
</feature>
<reference evidence="2" key="1">
    <citation type="journal article" date="2018" name="DNA Res.">
        <title>Multiple hybrid de novo genome assembly of finger millet, an orphan allotetraploid crop.</title>
        <authorList>
            <person name="Hatakeyama M."/>
            <person name="Aluri S."/>
            <person name="Balachadran M.T."/>
            <person name="Sivarajan S.R."/>
            <person name="Patrignani A."/>
            <person name="Gruter S."/>
            <person name="Poveda L."/>
            <person name="Shimizu-Inatsugi R."/>
            <person name="Baeten J."/>
            <person name="Francoijs K.J."/>
            <person name="Nataraja K.N."/>
            <person name="Reddy Y.A.N."/>
            <person name="Phadnis S."/>
            <person name="Ravikumar R.L."/>
            <person name="Schlapbach R."/>
            <person name="Sreeman S.M."/>
            <person name="Shimizu K.K."/>
        </authorList>
    </citation>
    <scope>NUCLEOTIDE SEQUENCE</scope>
</reference>
<dbReference type="PANTHER" id="PTHR31110:SF3">
    <property type="entry name" value="PORTAL PROTEIN"/>
    <property type="match status" value="1"/>
</dbReference>
<proteinExistence type="predicted"/>
<sequence length="1006" mass="112764">MFTEGLDESAISWIKQGTDSPAPAPPRSPLAERPPAGQFGAALPPRSPLLHSKVSGVGGAGFFSPKSLPPVKTTSTRSGLLGRHSVLLSAAGSDDEWDGEERESVASWGLTEDRYGGNCFSETADEDDGACSSDSSLLRRAMDRCGGGWDDEVTSQLNRKAGGGGIVRGQSKEFLRVDVRAPSAFAAGKCSSGQDPVDSTSHGRYFEERNFQTLDTPSAPPIAGGVEEVMFDAVETVETIGGLERTGVSSVADILAQDTQEPPMSSNIQEDGVQVPCVENNLLAQIPSFTAKIQNFLLHPKYNNEVEGKQVYDKDGSCTIKARKLIKQIEIEGYNVDIHVIDIFARSNSAILAEMFTCTLELQSSCKDHQRDSISPQYLKPGTGESQLFYLESHEDIILVEVQDNNKVVIGRAKIPVSSFTDTHEEIIRWWPLYLDEQECVGKIQLCMNVSMSSNNYGSAKMLQGGPAVDTIIYDTVLEAAMRAQNFNSRMLHIKGPWKWLLDEFSNYYGVSDAYRKLRYLSYIMNVAIPTKDCLELIYELLLPVMKARDDRALTRQERSIMQDCEHRIKSLLAAVFENYKSLDEHSATGLSNIFGPISDLLHKPWPQQFRYSVRCMIYSQKRHKTYSGAICSSIDLPNIAASLYSTELCKRLRGFLSASPPSRPLQHVAELIIATSDFERDLDSWQVRPVHGGVVSRELLHDYIMVWIEDTRLQLLDNCKAEKLSCPAVSTTSSFVEQMYEQIKESINEYGVVITRWPQYLMSLESAIADVEREIMKALEKQYMETLLPLRDGIPKILEKQVQRLTRRQSIAPYIVPNQLGTFMNSVKRMLDVLHCQVEDILKSWGAYLTITNGHTVFGEQMNSITVMLRKKYKKYLQAIVEKLVYNAQANRTTRLKRILEETREADGESDIRERMQALRLQLSDSITICTRSSPAESLLLFAEIVLRFLESRKENRIWYRGSDYALGILDDVFASEMQKLLGNALQDKDLDPPQSVTDARSILC</sequence>
<organism evidence="2 3">
    <name type="scientific">Eleusine coracana subsp. coracana</name>
    <dbReference type="NCBI Taxonomy" id="191504"/>
    <lineage>
        <taxon>Eukaryota</taxon>
        <taxon>Viridiplantae</taxon>
        <taxon>Streptophyta</taxon>
        <taxon>Embryophyta</taxon>
        <taxon>Tracheophyta</taxon>
        <taxon>Spermatophyta</taxon>
        <taxon>Magnoliopsida</taxon>
        <taxon>Liliopsida</taxon>
        <taxon>Poales</taxon>
        <taxon>Poaceae</taxon>
        <taxon>PACMAD clade</taxon>
        <taxon>Chloridoideae</taxon>
        <taxon>Cynodonteae</taxon>
        <taxon>Eleusininae</taxon>
        <taxon>Eleusine</taxon>
    </lineage>
</organism>
<name>A0AAV5BVU0_ELECO</name>
<gene>
    <name evidence="2" type="primary">ga06811</name>
    <name evidence="2" type="ORF">PR202_ga06811</name>
</gene>
<dbReference type="PANTHER" id="PTHR31110">
    <property type="entry name" value="PESTICIDAL CRYSTAL CRY8BA PROTEIN"/>
    <property type="match status" value="1"/>
</dbReference>
<evidence type="ECO:0000256" key="1">
    <source>
        <dbReference type="SAM" id="MobiDB-lite"/>
    </source>
</evidence>
<evidence type="ECO:0000313" key="3">
    <source>
        <dbReference type="Proteomes" id="UP001054889"/>
    </source>
</evidence>
<dbReference type="AlphaFoldDB" id="A0AAV5BVU0"/>
<reference evidence="2" key="2">
    <citation type="submission" date="2021-12" db="EMBL/GenBank/DDBJ databases">
        <title>Resequencing data analysis of finger millet.</title>
        <authorList>
            <person name="Hatakeyama M."/>
            <person name="Aluri S."/>
            <person name="Balachadran M.T."/>
            <person name="Sivarajan S.R."/>
            <person name="Poveda L."/>
            <person name="Shimizu-Inatsugi R."/>
            <person name="Schlapbach R."/>
            <person name="Sreeman S.M."/>
            <person name="Shimizu K.K."/>
        </authorList>
    </citation>
    <scope>NUCLEOTIDE SEQUENCE</scope>
</reference>
<dbReference type="Proteomes" id="UP001054889">
    <property type="component" value="Unassembled WGS sequence"/>
</dbReference>
<dbReference type="CDD" id="cd00030">
    <property type="entry name" value="C2"/>
    <property type="match status" value="1"/>
</dbReference>